<gene>
    <name evidence="2" type="ORF">RRG08_013165</name>
</gene>
<keyword evidence="3" id="KW-1185">Reference proteome</keyword>
<dbReference type="EMBL" id="JAWDGP010002895">
    <property type="protein sequence ID" value="KAK3778902.1"/>
    <property type="molecule type" value="Genomic_DNA"/>
</dbReference>
<reference evidence="2" key="1">
    <citation type="journal article" date="2023" name="G3 (Bethesda)">
        <title>A reference genome for the long-term kleptoplast-retaining sea slug Elysia crispata morphotype clarki.</title>
        <authorList>
            <person name="Eastman K.E."/>
            <person name="Pendleton A.L."/>
            <person name="Shaikh M.A."/>
            <person name="Suttiyut T."/>
            <person name="Ogas R."/>
            <person name="Tomko P."/>
            <person name="Gavelis G."/>
            <person name="Widhalm J.R."/>
            <person name="Wisecaver J.H."/>
        </authorList>
    </citation>
    <scope>NUCLEOTIDE SEQUENCE</scope>
    <source>
        <strain evidence="2">ECLA1</strain>
    </source>
</reference>
<organism evidence="2 3">
    <name type="scientific">Elysia crispata</name>
    <name type="common">lettuce slug</name>
    <dbReference type="NCBI Taxonomy" id="231223"/>
    <lineage>
        <taxon>Eukaryota</taxon>
        <taxon>Metazoa</taxon>
        <taxon>Spiralia</taxon>
        <taxon>Lophotrochozoa</taxon>
        <taxon>Mollusca</taxon>
        <taxon>Gastropoda</taxon>
        <taxon>Heterobranchia</taxon>
        <taxon>Euthyneura</taxon>
        <taxon>Panpulmonata</taxon>
        <taxon>Sacoglossa</taxon>
        <taxon>Placobranchoidea</taxon>
        <taxon>Plakobranchidae</taxon>
        <taxon>Elysia</taxon>
    </lineage>
</organism>
<feature type="domain" description="PiggyBac transposable element-derived protein" evidence="1">
    <location>
        <begin position="16"/>
        <end position="67"/>
    </location>
</feature>
<dbReference type="InterPro" id="IPR029526">
    <property type="entry name" value="PGBD"/>
</dbReference>
<comment type="caution">
    <text evidence="2">The sequence shown here is derived from an EMBL/GenBank/DDBJ whole genome shotgun (WGS) entry which is preliminary data.</text>
</comment>
<evidence type="ECO:0000313" key="3">
    <source>
        <dbReference type="Proteomes" id="UP001283361"/>
    </source>
</evidence>
<evidence type="ECO:0000313" key="2">
    <source>
        <dbReference type="EMBL" id="KAK3778902.1"/>
    </source>
</evidence>
<dbReference type="PANTHER" id="PTHR46599">
    <property type="entry name" value="PIGGYBAC TRANSPOSABLE ELEMENT-DERIVED PROTEIN 4"/>
    <property type="match status" value="1"/>
</dbReference>
<dbReference type="PANTHER" id="PTHR46599:SF2">
    <property type="entry name" value="PIGGYBAC TRANSPOSABLE ELEMENT-DERIVED PROTEIN 4-LIKE"/>
    <property type="match status" value="1"/>
</dbReference>
<dbReference type="Proteomes" id="UP001283361">
    <property type="component" value="Unassembled WGS sequence"/>
</dbReference>
<dbReference type="AlphaFoldDB" id="A0AAE1A250"/>
<name>A0AAE1A250_9GAST</name>
<proteinExistence type="predicted"/>
<sequence length="145" mass="16781">MSQADRCTNEGPVQKDIPQPVLFYNSNMAGVDLMDQVRSYYPVGRKSHKWWRSSFWFLFDVALVNAYTLYKNMPRSQGDKPISHFAFHLGSSQGFMQRRGQAKSSTRRRSCCSWHRSSQPDFAQLLKTARPQKAVLHLPIEGRQN</sequence>
<protein>
    <recommendedName>
        <fullName evidence="1">PiggyBac transposable element-derived protein domain-containing protein</fullName>
    </recommendedName>
</protein>
<accession>A0AAE1A250</accession>
<dbReference type="Pfam" id="PF13843">
    <property type="entry name" value="DDE_Tnp_1_7"/>
    <property type="match status" value="1"/>
</dbReference>
<evidence type="ECO:0000259" key="1">
    <source>
        <dbReference type="Pfam" id="PF13843"/>
    </source>
</evidence>